<sequence length="411" mass="45212">MSVVCRRTFLTCFLLTISTTGLNGQDDLNIVFRTVNDEYIAFEGEDVGIQCSHLVHLQNIGTSLYYDSGEEIVRPSAMQNETHIIVTAILKDVSNSPTVHCNVNGGQRASAELTIKTLSRDMSPYCESNYTDFIMLNTVIQLSCYVDTRVPVNEQWRTSSGVSLTALERVKIFPTTRRTVSAVVPAVSDNGTKYTCVNNLQDSIISSCQVGPIFFNENIFTEAILSTTVQSRTAPSTQLTSFVTTSTVPAAKVPSTTLSTSTVPILTVPSSAPKETITTKEHLTLFVSIAAVAGGSVLTTSVLILIKYCRFKRNKSRRETNQTVDSSNVNGGLTYAHYVHRNRSRADGGEIDRENTDYDHVGSSIGWSNQVGIEFRNTDLDHRLVSSSHFSLKHPLPWGKGSLEERYACLN</sequence>
<gene>
    <name evidence="3" type="ORF">HOLleu_41932</name>
</gene>
<evidence type="ECO:0008006" key="5">
    <source>
        <dbReference type="Google" id="ProtNLM"/>
    </source>
</evidence>
<organism evidence="3 4">
    <name type="scientific">Holothuria leucospilota</name>
    <name type="common">Black long sea cucumber</name>
    <name type="synonym">Mertensiothuria leucospilota</name>
    <dbReference type="NCBI Taxonomy" id="206669"/>
    <lineage>
        <taxon>Eukaryota</taxon>
        <taxon>Metazoa</taxon>
        <taxon>Echinodermata</taxon>
        <taxon>Eleutherozoa</taxon>
        <taxon>Echinozoa</taxon>
        <taxon>Holothuroidea</taxon>
        <taxon>Aspidochirotacea</taxon>
        <taxon>Aspidochirotida</taxon>
        <taxon>Holothuriidae</taxon>
        <taxon>Holothuria</taxon>
    </lineage>
</organism>
<dbReference type="AlphaFoldDB" id="A0A9Q0YEV4"/>
<proteinExistence type="predicted"/>
<feature type="transmembrane region" description="Helical" evidence="1">
    <location>
        <begin position="283"/>
        <end position="308"/>
    </location>
</feature>
<keyword evidence="1" id="KW-0812">Transmembrane</keyword>
<name>A0A9Q0YEV4_HOLLE</name>
<protein>
    <recommendedName>
        <fullName evidence="5">Ig-like domain-containing protein</fullName>
    </recommendedName>
</protein>
<evidence type="ECO:0000313" key="3">
    <source>
        <dbReference type="EMBL" id="KAJ8020085.1"/>
    </source>
</evidence>
<evidence type="ECO:0000313" key="4">
    <source>
        <dbReference type="Proteomes" id="UP001152320"/>
    </source>
</evidence>
<keyword evidence="4" id="KW-1185">Reference proteome</keyword>
<evidence type="ECO:0000256" key="2">
    <source>
        <dbReference type="SAM" id="SignalP"/>
    </source>
</evidence>
<keyword evidence="2" id="KW-0732">Signal</keyword>
<feature type="signal peptide" evidence="2">
    <location>
        <begin position="1"/>
        <end position="24"/>
    </location>
</feature>
<reference evidence="3" key="1">
    <citation type="submission" date="2021-10" db="EMBL/GenBank/DDBJ databases">
        <title>Tropical sea cucumber genome reveals ecological adaptation and Cuvierian tubules defense mechanism.</title>
        <authorList>
            <person name="Chen T."/>
        </authorList>
    </citation>
    <scope>NUCLEOTIDE SEQUENCE</scope>
    <source>
        <strain evidence="3">Nanhai2018</strain>
        <tissue evidence="3">Muscle</tissue>
    </source>
</reference>
<accession>A0A9Q0YEV4</accession>
<dbReference type="EMBL" id="JAIZAY010000023">
    <property type="protein sequence ID" value="KAJ8020085.1"/>
    <property type="molecule type" value="Genomic_DNA"/>
</dbReference>
<feature type="chain" id="PRO_5040182003" description="Ig-like domain-containing protein" evidence="2">
    <location>
        <begin position="25"/>
        <end position="411"/>
    </location>
</feature>
<comment type="caution">
    <text evidence="3">The sequence shown here is derived from an EMBL/GenBank/DDBJ whole genome shotgun (WGS) entry which is preliminary data.</text>
</comment>
<keyword evidence="1" id="KW-0472">Membrane</keyword>
<keyword evidence="1" id="KW-1133">Transmembrane helix</keyword>
<dbReference type="Proteomes" id="UP001152320">
    <property type="component" value="Chromosome 23"/>
</dbReference>
<evidence type="ECO:0000256" key="1">
    <source>
        <dbReference type="SAM" id="Phobius"/>
    </source>
</evidence>